<accession>A0AAD2G1S8</accession>
<sequence>MMMIMISSSQFLLFLVVALMVFGMPASAFQVFAGGPLAKSPFSQGQKHGEQQHYETLQKTLGIPNGLMNTLLQQNDDFSRRIWLVDNSGSMRQEDGHKLAKKPKASASNHKEDENWLATNDDVSRWSELQETVLLHAQLSAALHQPTEFRLLNIPNAESGDKKEHKRRLSFTKSSSASTGTIVPSSFRVGYDTSMKDGFKEAQSILSKTKPSGQTPLLQSLATIREEIVSDLLPQLKADGTKVAIVIVTDGAGNHNMDNLGQDEASLHQEFMDSIRELLEGLPVTVVLRLCTDYGPIVDLYNQLDAELDGLDVLDDYHAEASEVAQHNPWLNYALILHRMREMGQSSQLFDLLDERTLSRDELAQFCQLIFGTPEERGEGDRPLPDPNTDWIGFLNRIQTWQKDEKLQFNPLTKKMAPWVDVDFLSLFSFVPRN</sequence>
<name>A0AAD2G1S8_9STRA</name>
<feature type="region of interest" description="Disordered" evidence="1">
    <location>
        <begin position="93"/>
        <end position="116"/>
    </location>
</feature>
<keyword evidence="4" id="KW-1185">Reference proteome</keyword>
<proteinExistence type="predicted"/>
<organism evidence="3 4">
    <name type="scientific">Cylindrotheca closterium</name>
    <dbReference type="NCBI Taxonomy" id="2856"/>
    <lineage>
        <taxon>Eukaryota</taxon>
        <taxon>Sar</taxon>
        <taxon>Stramenopiles</taxon>
        <taxon>Ochrophyta</taxon>
        <taxon>Bacillariophyta</taxon>
        <taxon>Bacillariophyceae</taxon>
        <taxon>Bacillariophycidae</taxon>
        <taxon>Bacillariales</taxon>
        <taxon>Bacillariaceae</taxon>
        <taxon>Cylindrotheca</taxon>
    </lineage>
</organism>
<evidence type="ECO:0000256" key="2">
    <source>
        <dbReference type="SAM" id="SignalP"/>
    </source>
</evidence>
<gene>
    <name evidence="3" type="ORF">CYCCA115_LOCUS18292</name>
</gene>
<keyword evidence="2" id="KW-0732">Signal</keyword>
<evidence type="ECO:0008006" key="5">
    <source>
        <dbReference type="Google" id="ProtNLM"/>
    </source>
</evidence>
<evidence type="ECO:0000313" key="4">
    <source>
        <dbReference type="Proteomes" id="UP001295423"/>
    </source>
</evidence>
<dbReference type="AlphaFoldDB" id="A0AAD2G1S8"/>
<protein>
    <recommendedName>
        <fullName evidence="5">VWFA domain-containing protein</fullName>
    </recommendedName>
</protein>
<evidence type="ECO:0000256" key="1">
    <source>
        <dbReference type="SAM" id="MobiDB-lite"/>
    </source>
</evidence>
<feature type="chain" id="PRO_5041999340" description="VWFA domain-containing protein" evidence="2">
    <location>
        <begin position="29"/>
        <end position="434"/>
    </location>
</feature>
<comment type="caution">
    <text evidence="3">The sequence shown here is derived from an EMBL/GenBank/DDBJ whole genome shotgun (WGS) entry which is preliminary data.</text>
</comment>
<reference evidence="3" key="1">
    <citation type="submission" date="2023-08" db="EMBL/GenBank/DDBJ databases">
        <authorList>
            <person name="Audoor S."/>
            <person name="Bilcke G."/>
        </authorList>
    </citation>
    <scope>NUCLEOTIDE SEQUENCE</scope>
</reference>
<dbReference type="Proteomes" id="UP001295423">
    <property type="component" value="Unassembled WGS sequence"/>
</dbReference>
<dbReference type="EMBL" id="CAKOGP040002025">
    <property type="protein sequence ID" value="CAJ1959873.1"/>
    <property type="molecule type" value="Genomic_DNA"/>
</dbReference>
<feature type="signal peptide" evidence="2">
    <location>
        <begin position="1"/>
        <end position="28"/>
    </location>
</feature>
<evidence type="ECO:0000313" key="3">
    <source>
        <dbReference type="EMBL" id="CAJ1959873.1"/>
    </source>
</evidence>